<name>A0A1B6D0F0_9HEMI</name>
<evidence type="ECO:0000313" key="2">
    <source>
        <dbReference type="EMBL" id="JAS06342.1"/>
    </source>
</evidence>
<organism evidence="3">
    <name type="scientific">Clastoptera arizonana</name>
    <name type="common">Arizona spittle bug</name>
    <dbReference type="NCBI Taxonomy" id="38151"/>
    <lineage>
        <taxon>Eukaryota</taxon>
        <taxon>Metazoa</taxon>
        <taxon>Ecdysozoa</taxon>
        <taxon>Arthropoda</taxon>
        <taxon>Hexapoda</taxon>
        <taxon>Insecta</taxon>
        <taxon>Pterygota</taxon>
        <taxon>Neoptera</taxon>
        <taxon>Paraneoptera</taxon>
        <taxon>Hemiptera</taxon>
        <taxon>Auchenorrhyncha</taxon>
        <taxon>Cercopoidea</taxon>
        <taxon>Clastopteridae</taxon>
        <taxon>Clastoptera</taxon>
    </lineage>
</organism>
<evidence type="ECO:0000256" key="1">
    <source>
        <dbReference type="SAM" id="SignalP"/>
    </source>
</evidence>
<sequence>MDWSRLLLMIFATCLPLSQVSAAIQATIPATLTECYRNQSLLLRENLLPNTLSSLLAILRKIESSTLINMDMRTLASTLLMSYRLDGIEKNPQVTATDYIIPYSPSGSQFYRYKLLMDGLIPNSGLTIPNGTLTSIEKCSLHSMLSSSVDLWERGDEGSVCNSLKNLAQTWDNGRIPRSVNNKNLDNDAETFDPLAIKKTDKTQSGNFLSGVPRSYMDTYTDTALSSCPIENGVIYTKYGSVKIGMVLAGIAAGLQSQTVSQNNLFQLAARGKTYKRPSTMLRGLTTFTSTPSVSNRWVATLSGEIAELSLLQGPINQQSMRVGLSGGWNDTLVPRYYFLSEQSRDALTDTDIRGAVDGLLMATNIQNWRNVASTLKLSQLLDMYYSDRGVFDKTIRACQRQDRFSTIAPTTTMLQESIAFSEVLQLELPIAVNLAVEAIEDLNTIAVSKISTYVPSMATTTCETSSSSTTITAKPAISLYIVIDFNYDFLTAQQIINYIVESAEVSRFSCNISVINAKDGKVLVNSTQTPLDFNLNFTRTNYTNGAKGFDLPKIIQEIGVNLTRRLDYDRVTLNSGGPSTVVLIIPYSTSTIADSDRDYISKKLAYYNQILPDVKFMYLTTGSKERFSSFVTDPTTDIFLLTTTDIANSINPLITRLSRVPRRIINPWCTSSYYGSSSNNLVLTDYLEPLGVHYYRVHPNYFYRSGSGRIRIQGSSSAVLSVCLSRTNPLPGANSTSSDSSCSQITSGYYDIPINDQTCSGASYAYLCRPIYFSVTATQTTTTTNYYQCSDDGCRYPDSIRFTIMQDGLTCYSNAHALRVSLAILLCTTILRFFN</sequence>
<protein>
    <submittedName>
        <fullName evidence="3">Uncharacterized protein</fullName>
    </submittedName>
</protein>
<dbReference type="EMBL" id="GEDC01030956">
    <property type="protein sequence ID" value="JAS06342.1"/>
    <property type="molecule type" value="Transcribed_RNA"/>
</dbReference>
<accession>A0A1B6D0F0</accession>
<feature type="signal peptide" evidence="1">
    <location>
        <begin position="1"/>
        <end position="22"/>
    </location>
</feature>
<proteinExistence type="predicted"/>
<gene>
    <name evidence="2" type="ORF">g.39091</name>
    <name evidence="3" type="ORF">g.39092</name>
</gene>
<dbReference type="EMBL" id="GEDC01018116">
    <property type="protein sequence ID" value="JAS19182.1"/>
    <property type="molecule type" value="Transcribed_RNA"/>
</dbReference>
<evidence type="ECO:0000313" key="3">
    <source>
        <dbReference type="EMBL" id="JAS19182.1"/>
    </source>
</evidence>
<reference evidence="3" key="1">
    <citation type="submission" date="2015-12" db="EMBL/GenBank/DDBJ databases">
        <title>De novo transcriptome assembly of four potential Pierce s Disease insect vectors from Arizona vineyards.</title>
        <authorList>
            <person name="Tassone E.E."/>
        </authorList>
    </citation>
    <scope>NUCLEOTIDE SEQUENCE</scope>
</reference>
<dbReference type="AlphaFoldDB" id="A0A1B6D0F0"/>
<feature type="chain" id="PRO_5008580828" evidence="1">
    <location>
        <begin position="23"/>
        <end position="836"/>
    </location>
</feature>
<keyword evidence="1" id="KW-0732">Signal</keyword>